<evidence type="ECO:0000313" key="1">
    <source>
        <dbReference type="EMBL" id="CAA9400206.1"/>
    </source>
</evidence>
<proteinExistence type="predicted"/>
<reference evidence="1" key="1">
    <citation type="submission" date="2020-02" db="EMBL/GenBank/DDBJ databases">
        <authorList>
            <person name="Meier V. D."/>
        </authorList>
    </citation>
    <scope>NUCLEOTIDE SEQUENCE</scope>
    <source>
        <strain evidence="1">AVDCRST_MAG82</strain>
    </source>
</reference>
<organism evidence="1">
    <name type="scientific">uncultured Rubrobacteraceae bacterium</name>
    <dbReference type="NCBI Taxonomy" id="349277"/>
    <lineage>
        <taxon>Bacteria</taxon>
        <taxon>Bacillati</taxon>
        <taxon>Actinomycetota</taxon>
        <taxon>Rubrobacteria</taxon>
        <taxon>Rubrobacterales</taxon>
        <taxon>Rubrobacteraceae</taxon>
        <taxon>environmental samples</taxon>
    </lineage>
</organism>
<accession>A0A6J4NX23</accession>
<name>A0A6J4NX23_9ACTN</name>
<sequence>MHLAAGATRALSPLIETEAAALDEASAEYALKDARSAGWRADLATRQIEG</sequence>
<gene>
    <name evidence="1" type="ORF">AVDCRST_MAG82-161</name>
</gene>
<dbReference type="EMBL" id="CADCVA010000017">
    <property type="protein sequence ID" value="CAA9400206.1"/>
    <property type="molecule type" value="Genomic_DNA"/>
</dbReference>
<protein>
    <submittedName>
        <fullName evidence="1">Uncharacterized protein</fullName>
    </submittedName>
</protein>
<dbReference type="AlphaFoldDB" id="A0A6J4NX23"/>